<evidence type="ECO:0000313" key="3">
    <source>
        <dbReference type="Proteomes" id="UP000501802"/>
    </source>
</evidence>
<protein>
    <submittedName>
        <fullName evidence="2">Uncharacterized protein</fullName>
    </submittedName>
</protein>
<feature type="transmembrane region" description="Helical" evidence="1">
    <location>
        <begin position="151"/>
        <end position="173"/>
    </location>
</feature>
<feature type="transmembrane region" description="Helical" evidence="1">
    <location>
        <begin position="119"/>
        <end position="139"/>
    </location>
</feature>
<reference evidence="2 3" key="1">
    <citation type="submission" date="2020-03" db="EMBL/GenBank/DDBJ databases">
        <authorList>
            <person name="Kim M.K."/>
        </authorList>
    </citation>
    <scope>NUCLEOTIDE SEQUENCE [LARGE SCALE GENOMIC DNA]</scope>
    <source>
        <strain evidence="2 3">BT328</strain>
    </source>
</reference>
<evidence type="ECO:0000256" key="1">
    <source>
        <dbReference type="SAM" id="Phobius"/>
    </source>
</evidence>
<evidence type="ECO:0000313" key="2">
    <source>
        <dbReference type="EMBL" id="QIP12256.1"/>
    </source>
</evidence>
<gene>
    <name evidence="2" type="ORF">G8759_06255</name>
</gene>
<feature type="transmembrane region" description="Helical" evidence="1">
    <location>
        <begin position="228"/>
        <end position="248"/>
    </location>
</feature>
<organism evidence="2 3">
    <name type="scientific">Spirosoma aureum</name>
    <dbReference type="NCBI Taxonomy" id="2692134"/>
    <lineage>
        <taxon>Bacteria</taxon>
        <taxon>Pseudomonadati</taxon>
        <taxon>Bacteroidota</taxon>
        <taxon>Cytophagia</taxon>
        <taxon>Cytophagales</taxon>
        <taxon>Cytophagaceae</taxon>
        <taxon>Spirosoma</taxon>
    </lineage>
</organism>
<keyword evidence="1" id="KW-1133">Transmembrane helix</keyword>
<sequence>MNMMLQTLKSRNAILYGFGLVCLIGGVVCIGLSFVTDREVLGINAFIKPAKFFISIWILCWTMACFTGLLIHRRKVVIYSWVFVVMMTLEMVIITGQAALGKLSHFNITSSLNARLFDLMGFAITVFTLWTTYIGYLFFKHKSVGIKAEYLWGIRLGILLFVIFAFEGFVMAIRLSHTVGAPDGGPGLPITNWSTRYGDLRVAHFFGMHAIQLLPLFGYYVAKRPRQVVFVAILYFIGVSILLAGALSGKPLLSSLSD</sequence>
<proteinExistence type="predicted"/>
<feature type="transmembrane region" description="Helical" evidence="1">
    <location>
        <begin position="54"/>
        <end position="71"/>
    </location>
</feature>
<dbReference type="KEGG" id="spib:G8759_06255"/>
<accession>A0A6G9AIW4</accession>
<feature type="transmembrane region" description="Helical" evidence="1">
    <location>
        <begin position="12"/>
        <end position="34"/>
    </location>
</feature>
<feature type="transmembrane region" description="Helical" evidence="1">
    <location>
        <begin position="78"/>
        <end position="99"/>
    </location>
</feature>
<name>A0A6G9AIW4_9BACT</name>
<keyword evidence="3" id="KW-1185">Reference proteome</keyword>
<dbReference type="Proteomes" id="UP000501802">
    <property type="component" value="Chromosome"/>
</dbReference>
<dbReference type="EMBL" id="CP050063">
    <property type="protein sequence ID" value="QIP12256.1"/>
    <property type="molecule type" value="Genomic_DNA"/>
</dbReference>
<dbReference type="AlphaFoldDB" id="A0A6G9AIW4"/>
<dbReference type="RefSeq" id="WP_167206215.1">
    <property type="nucleotide sequence ID" value="NZ_CP050063.1"/>
</dbReference>
<keyword evidence="1" id="KW-0472">Membrane</keyword>
<keyword evidence="1" id="KW-0812">Transmembrane</keyword>
<feature type="transmembrane region" description="Helical" evidence="1">
    <location>
        <begin position="202"/>
        <end position="221"/>
    </location>
</feature>